<sequence length="282" mass="31839">MGGGPEKSGFKDESEQTHVVPPKKGPKYIFSFGDSYTATNFDINGEQPSAKNPMGNNDIGNGLTSAQGPVWIEFLTKKYNTSPVLTYNFAVGGASIPDNYTVQIQEMYQPKYSRDKFWHGSNTLFTSWIGINDVSDAWINKDSQRLLDRLDQWDALMEQLWDTGARNFFIVNNPPLERSPFIAGFGESSIALYKRNIQIYNENQAKHVSAFREKHPEATILLYDVHALFTKVMDDPQKYGFKDATSMDSEGCLWSGSFHILTGFDDFIARDMAKTIAEFDFA</sequence>
<evidence type="ECO:0000313" key="3">
    <source>
        <dbReference type="Proteomes" id="UP000006753"/>
    </source>
</evidence>
<dbReference type="HOGENOM" id="CLU_015101_4_1_1"/>
<dbReference type="RefSeq" id="XP_007291403.1">
    <property type="nucleotide sequence ID" value="XM_007291341.1"/>
</dbReference>
<dbReference type="GeneID" id="18759449"/>
<dbReference type="InterPro" id="IPR036514">
    <property type="entry name" value="SGNH_hydro_sf"/>
</dbReference>
<reference evidence="2 3" key="1">
    <citation type="journal article" date="2012" name="BMC Genomics">
        <title>Sequencing the genome of Marssonina brunnea reveals fungus-poplar co-evolution.</title>
        <authorList>
            <person name="Zhu S."/>
            <person name="Cao Y.-Z."/>
            <person name="Jiang C."/>
            <person name="Tan B.-Y."/>
            <person name="Wang Z."/>
            <person name="Feng S."/>
            <person name="Zhang L."/>
            <person name="Su X.-H."/>
            <person name="Brejova B."/>
            <person name="Vinar T."/>
            <person name="Xu M."/>
            <person name="Wang M.-X."/>
            <person name="Zhang S.-G."/>
            <person name="Huang M.-R."/>
            <person name="Wu R."/>
            <person name="Zhou Y."/>
        </authorList>
    </citation>
    <scope>NUCLEOTIDE SEQUENCE [LARGE SCALE GENOMIC DNA]</scope>
    <source>
        <strain evidence="2 3">MB_m1</strain>
    </source>
</reference>
<dbReference type="Gene3D" id="3.40.50.1110">
    <property type="entry name" value="SGNH hydrolase"/>
    <property type="match status" value="1"/>
</dbReference>
<dbReference type="InterPro" id="IPR001087">
    <property type="entry name" value="GDSL"/>
</dbReference>
<proteinExistence type="inferred from homology"/>
<dbReference type="eggNOG" id="ENOG502RS04">
    <property type="taxonomic scope" value="Eukaryota"/>
</dbReference>
<dbReference type="KEGG" id="mbe:MBM_03514"/>
<keyword evidence="3" id="KW-1185">Reference proteome</keyword>
<accession>K1WZV4</accession>
<comment type="similarity">
    <text evidence="1">Belongs to the 'GDSL' lipolytic enzyme family.</text>
</comment>
<dbReference type="CDD" id="cd01846">
    <property type="entry name" value="fatty_acyltransferase_like"/>
    <property type="match status" value="1"/>
</dbReference>
<gene>
    <name evidence="2" type="ORF">MBM_03514</name>
</gene>
<dbReference type="AlphaFoldDB" id="K1WZV4"/>
<evidence type="ECO:0000256" key="1">
    <source>
        <dbReference type="ARBA" id="ARBA00008668"/>
    </source>
</evidence>
<dbReference type="EMBL" id="JH921433">
    <property type="protein sequence ID" value="EKD18521.1"/>
    <property type="molecule type" value="Genomic_DNA"/>
</dbReference>
<protein>
    <submittedName>
        <fullName evidence="2">Cellulose-binding GDSL lipase/acylhydrolase</fullName>
    </submittedName>
</protein>
<dbReference type="OrthoDB" id="1600564at2759"/>
<dbReference type="SUPFAM" id="SSF52266">
    <property type="entry name" value="SGNH hydrolase"/>
    <property type="match status" value="1"/>
</dbReference>
<organism evidence="2 3">
    <name type="scientific">Marssonina brunnea f. sp. multigermtubi (strain MB_m1)</name>
    <name type="common">Marssonina leaf spot fungus</name>
    <dbReference type="NCBI Taxonomy" id="1072389"/>
    <lineage>
        <taxon>Eukaryota</taxon>
        <taxon>Fungi</taxon>
        <taxon>Dikarya</taxon>
        <taxon>Ascomycota</taxon>
        <taxon>Pezizomycotina</taxon>
        <taxon>Leotiomycetes</taxon>
        <taxon>Helotiales</taxon>
        <taxon>Drepanopezizaceae</taxon>
        <taxon>Drepanopeziza</taxon>
    </lineage>
</organism>
<name>K1WZV4_MARBU</name>
<dbReference type="PANTHER" id="PTHR22835:SF659">
    <property type="entry name" value="GDSL LIPASE_ACYLHYDROLASE, PUTATIVE (AFU_ORTHOLOGUE AFUA_2G00510)-RELATED"/>
    <property type="match status" value="1"/>
</dbReference>
<dbReference type="Pfam" id="PF00657">
    <property type="entry name" value="Lipase_GDSL"/>
    <property type="match status" value="1"/>
</dbReference>
<keyword evidence="2" id="KW-0378">Hydrolase</keyword>
<dbReference type="Proteomes" id="UP000006753">
    <property type="component" value="Unassembled WGS sequence"/>
</dbReference>
<dbReference type="InParanoid" id="K1WZV4"/>
<dbReference type="PANTHER" id="PTHR22835">
    <property type="entry name" value="ZINC FINGER FYVE DOMAIN CONTAINING PROTEIN"/>
    <property type="match status" value="1"/>
</dbReference>
<evidence type="ECO:0000313" key="2">
    <source>
        <dbReference type="EMBL" id="EKD18521.1"/>
    </source>
</evidence>
<dbReference type="GO" id="GO:0016788">
    <property type="term" value="F:hydrolase activity, acting on ester bonds"/>
    <property type="evidence" value="ECO:0007669"/>
    <property type="project" value="InterPro"/>
</dbReference>
<dbReference type="OMA" id="SINWVGY"/>